<keyword evidence="3 6" id="KW-0812">Transmembrane</keyword>
<dbReference type="InterPro" id="IPR025202">
    <property type="entry name" value="PLD-like_dom"/>
</dbReference>
<dbReference type="PANTHER" id="PTHR21248">
    <property type="entry name" value="CARDIOLIPIN SYNTHASE"/>
    <property type="match status" value="1"/>
</dbReference>
<evidence type="ECO:0000259" key="7">
    <source>
        <dbReference type="Pfam" id="PF13091"/>
    </source>
</evidence>
<dbReference type="Pfam" id="PF13091">
    <property type="entry name" value="PLDc_2"/>
    <property type="match status" value="1"/>
</dbReference>
<feature type="domain" description="Phospholipase D-like" evidence="7">
    <location>
        <begin position="140"/>
        <end position="190"/>
    </location>
</feature>
<accession>A0ABQ6IBJ6</accession>
<dbReference type="Proteomes" id="UP001157125">
    <property type="component" value="Unassembled WGS sequence"/>
</dbReference>
<evidence type="ECO:0000256" key="6">
    <source>
        <dbReference type="SAM" id="Phobius"/>
    </source>
</evidence>
<feature type="transmembrane region" description="Helical" evidence="6">
    <location>
        <begin position="44"/>
        <end position="65"/>
    </location>
</feature>
<keyword evidence="10" id="KW-1185">Reference proteome</keyword>
<evidence type="ECO:0000256" key="4">
    <source>
        <dbReference type="ARBA" id="ARBA00022989"/>
    </source>
</evidence>
<reference evidence="10" key="1">
    <citation type="journal article" date="2019" name="Int. J. Syst. Evol. Microbiol.">
        <title>The Global Catalogue of Microorganisms (GCM) 10K type strain sequencing project: providing services to taxonomists for standard genome sequencing and annotation.</title>
        <authorList>
            <consortium name="The Broad Institute Genomics Platform"/>
            <consortium name="The Broad Institute Genome Sequencing Center for Infectious Disease"/>
            <person name="Wu L."/>
            <person name="Ma J."/>
        </authorList>
    </citation>
    <scope>NUCLEOTIDE SEQUENCE [LARGE SCALE GENOMIC DNA]</scope>
    <source>
        <strain evidence="10">NBRC 112299</strain>
    </source>
</reference>
<evidence type="ECO:0008006" key="11">
    <source>
        <dbReference type="Google" id="ProtNLM"/>
    </source>
</evidence>
<feature type="transmembrane region" description="Helical" evidence="6">
    <location>
        <begin position="14"/>
        <end position="32"/>
    </location>
</feature>
<evidence type="ECO:0000259" key="8">
    <source>
        <dbReference type="Pfam" id="PF13396"/>
    </source>
</evidence>
<protein>
    <recommendedName>
        <fullName evidence="11">Cardiolipin synthase</fullName>
    </recommendedName>
</protein>
<feature type="domain" description="Cardiolipin synthase N-terminal" evidence="8">
    <location>
        <begin position="23"/>
        <end position="63"/>
    </location>
</feature>
<proteinExistence type="predicted"/>
<dbReference type="SUPFAM" id="SSF56024">
    <property type="entry name" value="Phospholipase D/nuclease"/>
    <property type="match status" value="1"/>
</dbReference>
<evidence type="ECO:0000256" key="1">
    <source>
        <dbReference type="ARBA" id="ARBA00004651"/>
    </source>
</evidence>
<dbReference type="Gene3D" id="3.30.870.10">
    <property type="entry name" value="Endonuclease Chain A"/>
    <property type="match status" value="1"/>
</dbReference>
<dbReference type="PANTHER" id="PTHR21248:SF22">
    <property type="entry name" value="PHOSPHOLIPASE D"/>
    <property type="match status" value="1"/>
</dbReference>
<name>A0ABQ6IBJ6_9MICO</name>
<evidence type="ECO:0000256" key="5">
    <source>
        <dbReference type="ARBA" id="ARBA00023136"/>
    </source>
</evidence>
<evidence type="ECO:0000256" key="3">
    <source>
        <dbReference type="ARBA" id="ARBA00022692"/>
    </source>
</evidence>
<dbReference type="InterPro" id="IPR027379">
    <property type="entry name" value="CLS_N"/>
</dbReference>
<comment type="caution">
    <text evidence="9">The sequence shown here is derived from an EMBL/GenBank/DDBJ whole genome shotgun (WGS) entry which is preliminary data.</text>
</comment>
<keyword evidence="5 6" id="KW-0472">Membrane</keyword>
<evidence type="ECO:0000256" key="2">
    <source>
        <dbReference type="ARBA" id="ARBA00022475"/>
    </source>
</evidence>
<evidence type="ECO:0000313" key="10">
    <source>
        <dbReference type="Proteomes" id="UP001157125"/>
    </source>
</evidence>
<comment type="subcellular location">
    <subcellularLocation>
        <location evidence="1">Cell membrane</location>
        <topology evidence="1">Multi-pass membrane protein</topology>
    </subcellularLocation>
</comment>
<evidence type="ECO:0000313" key="9">
    <source>
        <dbReference type="EMBL" id="GMA35066.1"/>
    </source>
</evidence>
<keyword evidence="2" id="KW-1003">Cell membrane</keyword>
<gene>
    <name evidence="9" type="ORF">GCM10025876_12700</name>
</gene>
<dbReference type="EMBL" id="BSUN01000001">
    <property type="protein sequence ID" value="GMA35066.1"/>
    <property type="molecule type" value="Genomic_DNA"/>
</dbReference>
<organism evidence="9 10">
    <name type="scientific">Demequina litorisediminis</name>
    <dbReference type="NCBI Taxonomy" id="1849022"/>
    <lineage>
        <taxon>Bacteria</taxon>
        <taxon>Bacillati</taxon>
        <taxon>Actinomycetota</taxon>
        <taxon>Actinomycetes</taxon>
        <taxon>Micrococcales</taxon>
        <taxon>Demequinaceae</taxon>
        <taxon>Demequina</taxon>
    </lineage>
</organism>
<dbReference type="Pfam" id="PF13396">
    <property type="entry name" value="PLDc_N"/>
    <property type="match status" value="1"/>
</dbReference>
<sequence>MASRTLTAMIPDPATVYAIVSAVLIVAAIIVIPPRRRPTAGTAWILLIVILPIPGWLAFLLLGHYKLPRARRDVQARINATIDAQVAEAKKHMGDGVIDAAVSPAYRSVERLATDYGRLPVMAGNSVEILTDYGASLEAIVRDIDAAHQSVWVEYYAMTLDDTTRPFFEALAAAKRRGVDVRVLYDTWGSRSLRRQEAHAAGSWSPRESRTAPSCRCAFPARGTSGPTCAITARSW</sequence>
<keyword evidence="4 6" id="KW-1133">Transmembrane helix</keyword>